<dbReference type="EMBL" id="JAVDRF010000001">
    <property type="protein sequence ID" value="MDR6534694.1"/>
    <property type="molecule type" value="Genomic_DNA"/>
</dbReference>
<keyword evidence="2" id="KW-0472">Membrane</keyword>
<protein>
    <submittedName>
        <fullName evidence="3">Uncharacterized protein</fullName>
    </submittedName>
</protein>
<proteinExistence type="predicted"/>
<evidence type="ECO:0000256" key="1">
    <source>
        <dbReference type="SAM" id="MobiDB-lite"/>
    </source>
</evidence>
<comment type="caution">
    <text evidence="3">The sequence shown here is derived from an EMBL/GenBank/DDBJ whole genome shotgun (WGS) entry which is preliminary data.</text>
</comment>
<feature type="transmembrane region" description="Helical" evidence="2">
    <location>
        <begin position="6"/>
        <end position="24"/>
    </location>
</feature>
<dbReference type="RefSeq" id="WP_309898082.1">
    <property type="nucleotide sequence ID" value="NZ_JAVDRF010000001.1"/>
</dbReference>
<reference evidence="3 4" key="1">
    <citation type="submission" date="2023-07" db="EMBL/GenBank/DDBJ databases">
        <title>Sorghum-associated microbial communities from plants grown in Nebraska, USA.</title>
        <authorList>
            <person name="Schachtman D."/>
        </authorList>
    </citation>
    <scope>NUCLEOTIDE SEQUENCE [LARGE SCALE GENOMIC DNA]</scope>
    <source>
        <strain evidence="3 4">DS1781</strain>
    </source>
</reference>
<evidence type="ECO:0000313" key="4">
    <source>
        <dbReference type="Proteomes" id="UP001184230"/>
    </source>
</evidence>
<keyword evidence="2" id="KW-1133">Transmembrane helix</keyword>
<keyword evidence="2" id="KW-0812">Transmembrane</keyword>
<evidence type="ECO:0000313" key="3">
    <source>
        <dbReference type="EMBL" id="MDR6534694.1"/>
    </source>
</evidence>
<name>A0ABU1N8C3_9BURK</name>
<accession>A0ABU1N8C3</accession>
<organism evidence="3 4">
    <name type="scientific">Variovorax soli</name>
    <dbReference type="NCBI Taxonomy" id="376815"/>
    <lineage>
        <taxon>Bacteria</taxon>
        <taxon>Pseudomonadati</taxon>
        <taxon>Pseudomonadota</taxon>
        <taxon>Betaproteobacteria</taxon>
        <taxon>Burkholderiales</taxon>
        <taxon>Comamonadaceae</taxon>
        <taxon>Variovorax</taxon>
    </lineage>
</organism>
<keyword evidence="4" id="KW-1185">Reference proteome</keyword>
<evidence type="ECO:0000256" key="2">
    <source>
        <dbReference type="SAM" id="Phobius"/>
    </source>
</evidence>
<sequence length="53" mass="5637">MGLILLEALGAGIVLVLIVWWTMFSGRKGGELHEADEAEKASSSDEPPPGDSR</sequence>
<feature type="region of interest" description="Disordered" evidence="1">
    <location>
        <begin position="33"/>
        <end position="53"/>
    </location>
</feature>
<gene>
    <name evidence="3" type="ORF">J2739_000454</name>
</gene>
<feature type="compositionally biased region" description="Basic and acidic residues" evidence="1">
    <location>
        <begin position="33"/>
        <end position="43"/>
    </location>
</feature>
<dbReference type="Proteomes" id="UP001184230">
    <property type="component" value="Unassembled WGS sequence"/>
</dbReference>